<dbReference type="EMBL" id="WNBW01000004">
    <property type="protein sequence ID" value="MTU04186.1"/>
    <property type="molecule type" value="Genomic_DNA"/>
</dbReference>
<dbReference type="Proteomes" id="UP000443070">
    <property type="component" value="Unassembled WGS sequence"/>
</dbReference>
<comment type="caution">
    <text evidence="2">The sequence shown here is derived from an EMBL/GenBank/DDBJ whole genome shotgun (WGS) entry which is preliminary data.</text>
</comment>
<dbReference type="GO" id="GO:0016747">
    <property type="term" value="F:acyltransferase activity, transferring groups other than amino-acyl groups"/>
    <property type="evidence" value="ECO:0007669"/>
    <property type="project" value="InterPro"/>
</dbReference>
<dbReference type="AlphaFoldDB" id="A0A7X2XGH7"/>
<dbReference type="SUPFAM" id="SSF55729">
    <property type="entry name" value="Acyl-CoA N-acyltransferases (Nat)"/>
    <property type="match status" value="1"/>
</dbReference>
<organism evidence="2 5">
    <name type="scientific">Phascolarctobacterium faecium</name>
    <dbReference type="NCBI Taxonomy" id="33025"/>
    <lineage>
        <taxon>Bacteria</taxon>
        <taxon>Bacillati</taxon>
        <taxon>Bacillota</taxon>
        <taxon>Negativicutes</taxon>
        <taxon>Acidaminococcales</taxon>
        <taxon>Acidaminococcaceae</taxon>
        <taxon>Phascolarctobacterium</taxon>
    </lineage>
</organism>
<accession>A0A7X2XGH7</accession>
<name>A0A7X2XGH7_9FIRM</name>
<dbReference type="EMBL" id="WNBM01000004">
    <property type="protein sequence ID" value="MTT76122.1"/>
    <property type="molecule type" value="Genomic_DNA"/>
</dbReference>
<dbReference type="InterPro" id="IPR000182">
    <property type="entry name" value="GNAT_dom"/>
</dbReference>
<evidence type="ECO:0000259" key="1">
    <source>
        <dbReference type="PROSITE" id="PS51186"/>
    </source>
</evidence>
<proteinExistence type="predicted"/>
<keyword evidence="2" id="KW-0808">Transferase</keyword>
<evidence type="ECO:0000313" key="3">
    <source>
        <dbReference type="EMBL" id="MTU04186.1"/>
    </source>
</evidence>
<dbReference type="PANTHER" id="PTHR43415">
    <property type="entry name" value="SPERMIDINE N(1)-ACETYLTRANSFERASE"/>
    <property type="match status" value="1"/>
</dbReference>
<dbReference type="RefSeq" id="WP_155164057.1">
    <property type="nucleotide sequence ID" value="NZ_DAJPFI010000001.1"/>
</dbReference>
<dbReference type="PANTHER" id="PTHR43415:SF5">
    <property type="entry name" value="ACETYLTRANSFERASE"/>
    <property type="match status" value="1"/>
</dbReference>
<dbReference type="OrthoDB" id="9795206at2"/>
<dbReference type="Gene3D" id="3.40.630.30">
    <property type="match status" value="1"/>
</dbReference>
<feature type="domain" description="N-acetyltransferase" evidence="1">
    <location>
        <begin position="2"/>
        <end position="168"/>
    </location>
</feature>
<gene>
    <name evidence="2" type="ORF">GMD11_07585</name>
    <name evidence="3" type="ORF">GMD18_07240</name>
</gene>
<dbReference type="Pfam" id="PF00583">
    <property type="entry name" value="Acetyltransf_1"/>
    <property type="match status" value="1"/>
</dbReference>
<dbReference type="Proteomes" id="UP000484547">
    <property type="component" value="Unassembled WGS sequence"/>
</dbReference>
<evidence type="ECO:0000313" key="4">
    <source>
        <dbReference type="Proteomes" id="UP000443070"/>
    </source>
</evidence>
<dbReference type="CDD" id="cd04301">
    <property type="entry name" value="NAT_SF"/>
    <property type="match status" value="1"/>
</dbReference>
<protein>
    <submittedName>
        <fullName evidence="2">GNAT family N-acetyltransferase</fullName>
    </submittedName>
</protein>
<dbReference type="PROSITE" id="PS51186">
    <property type="entry name" value="GNAT"/>
    <property type="match status" value="1"/>
</dbReference>
<keyword evidence="4" id="KW-1185">Reference proteome</keyword>
<evidence type="ECO:0000313" key="2">
    <source>
        <dbReference type="EMBL" id="MTT76122.1"/>
    </source>
</evidence>
<reference evidence="4 5" key="1">
    <citation type="journal article" date="2019" name="Nat. Med.">
        <title>A library of human gut bacterial isolates paired with longitudinal multiomics data enables mechanistic microbiome research.</title>
        <authorList>
            <person name="Poyet M."/>
            <person name="Groussin M."/>
            <person name="Gibbons S.M."/>
            <person name="Avila-Pacheco J."/>
            <person name="Jiang X."/>
            <person name="Kearney S.M."/>
            <person name="Perrotta A.R."/>
            <person name="Berdy B."/>
            <person name="Zhao S."/>
            <person name="Lieberman T.D."/>
            <person name="Swanson P.K."/>
            <person name="Smith M."/>
            <person name="Roesemann S."/>
            <person name="Alexander J.E."/>
            <person name="Rich S.A."/>
            <person name="Livny J."/>
            <person name="Vlamakis H."/>
            <person name="Clish C."/>
            <person name="Bullock K."/>
            <person name="Deik A."/>
            <person name="Scott J."/>
            <person name="Pierce K.A."/>
            <person name="Xavier R.J."/>
            <person name="Alm E.J."/>
        </authorList>
    </citation>
    <scope>NUCLEOTIDE SEQUENCE [LARGE SCALE GENOMIC DNA]</scope>
    <source>
        <strain evidence="2 5">BIOML-A13</strain>
        <strain evidence="3 4">BIOML-A3</strain>
    </source>
</reference>
<dbReference type="InterPro" id="IPR016181">
    <property type="entry name" value="Acyl_CoA_acyltransferase"/>
</dbReference>
<evidence type="ECO:0000313" key="5">
    <source>
        <dbReference type="Proteomes" id="UP000484547"/>
    </source>
</evidence>
<sequence>MFKLRPFKKSDAACMPSWIIDEREFYFWSAGKFTYPLTADQIIAYAEVMADEQTAWPMTVLAENGSPAGHILLRRADYLQRSIHLGFVLLAPQYRGNGCGQALLRLIKKYVQEILGMQRLTLGVFTNNLQAVNCYKRGGFKAVDGVKVIFPLYNVDFLGEQWEIIEMEWLAGER</sequence>